<dbReference type="Proteomes" id="UP000233551">
    <property type="component" value="Unassembled WGS sequence"/>
</dbReference>
<feature type="region of interest" description="Disordered" evidence="1">
    <location>
        <begin position="1"/>
        <end position="60"/>
    </location>
</feature>
<organism evidence="2 3">
    <name type="scientific">Punica granatum</name>
    <name type="common">Pomegranate</name>
    <dbReference type="NCBI Taxonomy" id="22663"/>
    <lineage>
        <taxon>Eukaryota</taxon>
        <taxon>Viridiplantae</taxon>
        <taxon>Streptophyta</taxon>
        <taxon>Embryophyta</taxon>
        <taxon>Tracheophyta</taxon>
        <taxon>Spermatophyta</taxon>
        <taxon>Magnoliopsida</taxon>
        <taxon>eudicotyledons</taxon>
        <taxon>Gunneridae</taxon>
        <taxon>Pentapetalae</taxon>
        <taxon>rosids</taxon>
        <taxon>malvids</taxon>
        <taxon>Myrtales</taxon>
        <taxon>Lythraceae</taxon>
        <taxon>Punica</taxon>
    </lineage>
</organism>
<evidence type="ECO:0000256" key="1">
    <source>
        <dbReference type="SAM" id="MobiDB-lite"/>
    </source>
</evidence>
<proteinExistence type="predicted"/>
<gene>
    <name evidence="2" type="ORF">CRG98_039855</name>
</gene>
<name>A0A2I0I836_PUNGR</name>
<dbReference type="EMBL" id="PGOL01003762">
    <property type="protein sequence ID" value="PKI39810.1"/>
    <property type="molecule type" value="Genomic_DNA"/>
</dbReference>
<evidence type="ECO:0000313" key="3">
    <source>
        <dbReference type="Proteomes" id="UP000233551"/>
    </source>
</evidence>
<accession>A0A2I0I836</accession>
<evidence type="ECO:0000313" key="2">
    <source>
        <dbReference type="EMBL" id="PKI39810.1"/>
    </source>
</evidence>
<keyword evidence="3" id="KW-1185">Reference proteome</keyword>
<sequence>MPNLTARDYARITKTHRSDREGYEDEPAPRQKRETMRCEPPRPVTGADQSPGPSGVVQEP</sequence>
<feature type="compositionally biased region" description="Basic and acidic residues" evidence="1">
    <location>
        <begin position="8"/>
        <end position="40"/>
    </location>
</feature>
<protein>
    <submittedName>
        <fullName evidence="2">Uncharacterized protein</fullName>
    </submittedName>
</protein>
<comment type="caution">
    <text evidence="2">The sequence shown here is derived from an EMBL/GenBank/DDBJ whole genome shotgun (WGS) entry which is preliminary data.</text>
</comment>
<dbReference type="AlphaFoldDB" id="A0A2I0I836"/>
<reference evidence="2 3" key="1">
    <citation type="submission" date="2017-11" db="EMBL/GenBank/DDBJ databases">
        <title>De-novo sequencing of pomegranate (Punica granatum L.) genome.</title>
        <authorList>
            <person name="Akparov Z."/>
            <person name="Amiraslanov A."/>
            <person name="Hajiyeva S."/>
            <person name="Abbasov M."/>
            <person name="Kaur K."/>
            <person name="Hamwieh A."/>
            <person name="Solovyev V."/>
            <person name="Salamov A."/>
            <person name="Braich B."/>
            <person name="Kosarev P."/>
            <person name="Mahmoud A."/>
            <person name="Hajiyev E."/>
            <person name="Babayeva S."/>
            <person name="Izzatullayeva V."/>
            <person name="Mammadov A."/>
            <person name="Mammadov A."/>
            <person name="Sharifova S."/>
            <person name="Ojaghi J."/>
            <person name="Eynullazada K."/>
            <person name="Bayramov B."/>
            <person name="Abdulazimova A."/>
            <person name="Shahmuradov I."/>
        </authorList>
    </citation>
    <scope>NUCLEOTIDE SEQUENCE [LARGE SCALE GENOMIC DNA]</scope>
    <source>
        <strain evidence="3">cv. AG2017</strain>
        <tissue evidence="2">Leaf</tissue>
    </source>
</reference>